<dbReference type="InterPro" id="IPR004472">
    <property type="entry name" value="DTB_synth_BioD"/>
</dbReference>
<dbReference type="PANTHER" id="PTHR43210:SF5">
    <property type="entry name" value="DETHIOBIOTIN SYNTHETASE"/>
    <property type="match status" value="1"/>
</dbReference>
<feature type="binding site" evidence="8">
    <location>
        <position position="118"/>
    </location>
    <ligand>
        <name>Mg(2+)</name>
        <dbReference type="ChEBI" id="CHEBI:18420"/>
    </ligand>
</feature>
<evidence type="ECO:0000256" key="2">
    <source>
        <dbReference type="ARBA" id="ARBA00022598"/>
    </source>
</evidence>
<comment type="caution">
    <text evidence="9">The sequence shown here is derived from an EMBL/GenBank/DDBJ whole genome shotgun (WGS) entry which is preliminary data.</text>
</comment>
<feature type="binding site" evidence="8">
    <location>
        <position position="207"/>
    </location>
    <ligand>
        <name>ATP</name>
        <dbReference type="ChEBI" id="CHEBI:30616"/>
    </ligand>
</feature>
<keyword evidence="1 8" id="KW-0963">Cytoplasm</keyword>
<evidence type="ECO:0000256" key="5">
    <source>
        <dbReference type="ARBA" id="ARBA00022756"/>
    </source>
</evidence>
<feature type="binding site" evidence="8">
    <location>
        <begin position="118"/>
        <end position="121"/>
    </location>
    <ligand>
        <name>ATP</name>
        <dbReference type="ChEBI" id="CHEBI:30616"/>
    </ligand>
</feature>
<keyword evidence="5 8" id="KW-0093">Biotin biosynthesis</keyword>
<dbReference type="GO" id="GO:0009102">
    <property type="term" value="P:biotin biosynthetic process"/>
    <property type="evidence" value="ECO:0007669"/>
    <property type="project" value="UniProtKB-UniRule"/>
</dbReference>
<dbReference type="GO" id="GO:0004141">
    <property type="term" value="F:dethiobiotin synthase activity"/>
    <property type="evidence" value="ECO:0007669"/>
    <property type="project" value="UniProtKB-UniRule"/>
</dbReference>
<dbReference type="Pfam" id="PF13500">
    <property type="entry name" value="AAA_26"/>
    <property type="match status" value="1"/>
</dbReference>
<feature type="active site" evidence="8">
    <location>
        <position position="40"/>
    </location>
</feature>
<dbReference type="Proteomes" id="UP000472676">
    <property type="component" value="Unassembled WGS sequence"/>
</dbReference>
<dbReference type="FunFam" id="3.40.50.300:FF:000292">
    <property type="entry name" value="ATP-dependent dethiobiotin synthetase BioD"/>
    <property type="match status" value="1"/>
</dbReference>
<comment type="caution">
    <text evidence="8">Lacks conserved residue(s) required for the propagation of feature annotation.</text>
</comment>
<keyword evidence="3 8" id="KW-0479">Metal-binding</keyword>
<dbReference type="PANTHER" id="PTHR43210">
    <property type="entry name" value="DETHIOBIOTIN SYNTHETASE"/>
    <property type="match status" value="1"/>
</dbReference>
<dbReference type="EMBL" id="JAAMOW010000004">
    <property type="protein sequence ID" value="NGY05070.1"/>
    <property type="molecule type" value="Genomic_DNA"/>
</dbReference>
<evidence type="ECO:0000256" key="6">
    <source>
        <dbReference type="ARBA" id="ARBA00022840"/>
    </source>
</evidence>
<dbReference type="AlphaFoldDB" id="A0A6M2BRV8"/>
<comment type="subcellular location">
    <subcellularLocation>
        <location evidence="8">Cytoplasm</location>
    </subcellularLocation>
</comment>
<comment type="similarity">
    <text evidence="8">Belongs to the dethiobiotin synthetase family.</text>
</comment>
<evidence type="ECO:0000256" key="8">
    <source>
        <dbReference type="HAMAP-Rule" id="MF_00336"/>
    </source>
</evidence>
<feature type="binding site" evidence="8">
    <location>
        <position position="19"/>
    </location>
    <ligand>
        <name>Mg(2+)</name>
        <dbReference type="ChEBI" id="CHEBI:18420"/>
    </ligand>
</feature>
<dbReference type="CDD" id="cd03109">
    <property type="entry name" value="DTBS"/>
    <property type="match status" value="1"/>
</dbReference>
<name>A0A6M2BRV8_9GAMM</name>
<comment type="subunit">
    <text evidence="8">Homodimer.</text>
</comment>
<accession>A0A6M2BRV8</accession>
<dbReference type="Gene3D" id="3.40.50.300">
    <property type="entry name" value="P-loop containing nucleotide triphosphate hydrolases"/>
    <property type="match status" value="1"/>
</dbReference>
<feature type="binding site" evidence="8">
    <location>
        <position position="57"/>
    </location>
    <ligand>
        <name>ATP</name>
        <dbReference type="ChEBI" id="CHEBI:30616"/>
    </ligand>
</feature>
<keyword evidence="10" id="KW-1185">Reference proteome</keyword>
<proteinExistence type="inferred from homology"/>
<keyword evidence="2 8" id="KW-0436">Ligase</keyword>
<comment type="catalytic activity">
    <reaction evidence="8">
        <text>(7R,8S)-7,8-diammoniononanoate + CO2 + ATP = (4R,5S)-dethiobiotin + ADP + phosphate + 3 H(+)</text>
        <dbReference type="Rhea" id="RHEA:15805"/>
        <dbReference type="ChEBI" id="CHEBI:15378"/>
        <dbReference type="ChEBI" id="CHEBI:16526"/>
        <dbReference type="ChEBI" id="CHEBI:30616"/>
        <dbReference type="ChEBI" id="CHEBI:43474"/>
        <dbReference type="ChEBI" id="CHEBI:149469"/>
        <dbReference type="ChEBI" id="CHEBI:149473"/>
        <dbReference type="ChEBI" id="CHEBI:456216"/>
        <dbReference type="EC" id="6.3.3.3"/>
    </reaction>
</comment>
<dbReference type="InterPro" id="IPR027417">
    <property type="entry name" value="P-loop_NTPase"/>
</dbReference>
<keyword evidence="7 8" id="KW-0460">Magnesium</keyword>
<sequence>MTSAKTLFITGTDTGVGKTRASAALIRLARARGLDAVGFKPVAAGCTATADGWRNDDALELLAASDHVEAYEAINPCALPAAIAPHLAAQEVGATIARATLDAAHADLCRRHACVIVEGAGGWRVPLDADVDFADWVGARGWPVVLVVGLRLGCLNHALLTAESIARRVPLAGWIANRLPPAQDRWQDNVATLRARLSAPCLGVLPEHGDDAANRDALDTTETRRLFELTR</sequence>
<dbReference type="GO" id="GO:0005829">
    <property type="term" value="C:cytosol"/>
    <property type="evidence" value="ECO:0007669"/>
    <property type="project" value="TreeGrafter"/>
</dbReference>
<dbReference type="GO" id="GO:0000287">
    <property type="term" value="F:magnesium ion binding"/>
    <property type="evidence" value="ECO:0007669"/>
    <property type="project" value="UniProtKB-UniRule"/>
</dbReference>
<protein>
    <recommendedName>
        <fullName evidence="8">ATP-dependent dethiobiotin synthetase BioD</fullName>
        <ecNumber evidence="8">6.3.3.3</ecNumber>
    </recommendedName>
    <alternativeName>
        <fullName evidence="8">DTB synthetase</fullName>
        <shortName evidence="8">DTBS</shortName>
    </alternativeName>
    <alternativeName>
        <fullName evidence="8">Dethiobiotin synthase</fullName>
    </alternativeName>
</protein>
<evidence type="ECO:0000313" key="9">
    <source>
        <dbReference type="EMBL" id="NGY05070.1"/>
    </source>
</evidence>
<organism evidence="9 10">
    <name type="scientific">Solimonas terrae</name>
    <dbReference type="NCBI Taxonomy" id="1396819"/>
    <lineage>
        <taxon>Bacteria</taxon>
        <taxon>Pseudomonadati</taxon>
        <taxon>Pseudomonadota</taxon>
        <taxon>Gammaproteobacteria</taxon>
        <taxon>Nevskiales</taxon>
        <taxon>Nevskiaceae</taxon>
        <taxon>Solimonas</taxon>
    </lineage>
</organism>
<keyword evidence="6 8" id="KW-0067">ATP-binding</keyword>
<comment type="cofactor">
    <cofactor evidence="8">
        <name>Mg(2+)</name>
        <dbReference type="ChEBI" id="CHEBI:18420"/>
    </cofactor>
</comment>
<feature type="binding site" evidence="8">
    <location>
        <begin position="177"/>
        <end position="178"/>
    </location>
    <ligand>
        <name>ATP</name>
        <dbReference type="ChEBI" id="CHEBI:30616"/>
    </ligand>
</feature>
<feature type="binding site" evidence="8">
    <location>
        <position position="57"/>
    </location>
    <ligand>
        <name>Mg(2+)</name>
        <dbReference type="ChEBI" id="CHEBI:18420"/>
    </ligand>
</feature>
<evidence type="ECO:0000256" key="3">
    <source>
        <dbReference type="ARBA" id="ARBA00022723"/>
    </source>
</evidence>
<evidence type="ECO:0000313" key="10">
    <source>
        <dbReference type="Proteomes" id="UP000472676"/>
    </source>
</evidence>
<evidence type="ECO:0000256" key="1">
    <source>
        <dbReference type="ARBA" id="ARBA00022490"/>
    </source>
</evidence>
<dbReference type="NCBIfam" id="TIGR00347">
    <property type="entry name" value="bioD"/>
    <property type="match status" value="1"/>
</dbReference>
<dbReference type="UniPathway" id="UPA00078">
    <property type="reaction ID" value="UER00161"/>
</dbReference>
<dbReference type="SUPFAM" id="SSF52540">
    <property type="entry name" value="P-loop containing nucleoside triphosphate hydrolases"/>
    <property type="match status" value="1"/>
</dbReference>
<evidence type="ECO:0000256" key="7">
    <source>
        <dbReference type="ARBA" id="ARBA00022842"/>
    </source>
</evidence>
<comment type="pathway">
    <text evidence="8">Cofactor biosynthesis; biotin biosynthesis; biotin from 7,8-diaminononanoate: step 1/2.</text>
</comment>
<dbReference type="HAMAP" id="MF_00336">
    <property type="entry name" value="BioD"/>
    <property type="match status" value="1"/>
</dbReference>
<dbReference type="GO" id="GO:0005524">
    <property type="term" value="F:ATP binding"/>
    <property type="evidence" value="ECO:0007669"/>
    <property type="project" value="UniProtKB-UniRule"/>
</dbReference>
<dbReference type="PIRSF" id="PIRSF006755">
    <property type="entry name" value="DTB_synth"/>
    <property type="match status" value="1"/>
</dbReference>
<dbReference type="RefSeq" id="WP_166255669.1">
    <property type="nucleotide sequence ID" value="NZ_JAAMOW010000004.1"/>
</dbReference>
<keyword evidence="4 8" id="KW-0547">Nucleotide-binding</keyword>
<comment type="function">
    <text evidence="8">Catalyzes a mechanistically unusual reaction, the ATP-dependent insertion of CO2 between the N7 and N8 nitrogen atoms of 7,8-diaminopelargonic acid (DAPA, also called 7,8-diammoniononanoate) to form a ureido ring.</text>
</comment>
<gene>
    <name evidence="8 9" type="primary">bioD</name>
    <name evidence="9" type="ORF">G7Y85_09850</name>
</gene>
<dbReference type="EC" id="6.3.3.3" evidence="8"/>
<dbReference type="GO" id="GO:0042803">
    <property type="term" value="F:protein homodimerization activity"/>
    <property type="evidence" value="ECO:0007669"/>
    <property type="project" value="UniProtKB-ARBA"/>
</dbReference>
<evidence type="ECO:0000256" key="4">
    <source>
        <dbReference type="ARBA" id="ARBA00022741"/>
    </source>
</evidence>
<reference evidence="9 10" key="1">
    <citation type="journal article" date="2014" name="Int. J. Syst. Evol. Microbiol.">
        <title>Solimonas terrae sp. nov., isolated from soil.</title>
        <authorList>
            <person name="Kim S.J."/>
            <person name="Moon J.Y."/>
            <person name="Weon H.Y."/>
            <person name="Ahn J.H."/>
            <person name="Chen W.M."/>
            <person name="Kwon S.W."/>
        </authorList>
    </citation>
    <scope>NUCLEOTIDE SEQUENCE [LARGE SCALE GENOMIC DNA]</scope>
    <source>
        <strain evidence="9 10">KIS83-12</strain>
    </source>
</reference>